<feature type="transmembrane region" description="Helical" evidence="9">
    <location>
        <begin position="176"/>
        <end position="194"/>
    </location>
</feature>
<dbReference type="InterPro" id="IPR011701">
    <property type="entry name" value="MFS"/>
</dbReference>
<reference evidence="11 12" key="1">
    <citation type="submission" date="2019-01" db="EMBL/GenBank/DDBJ databases">
        <title>Nocardioides guangzhouensis sp. nov., an actinobacterium isolated from soil.</title>
        <authorList>
            <person name="Fu Y."/>
            <person name="Cai Y."/>
            <person name="Lin Z."/>
            <person name="Chen P."/>
        </authorList>
    </citation>
    <scope>NUCLEOTIDE SEQUENCE [LARGE SCALE GENOMIC DNA]</scope>
    <source>
        <strain evidence="11 12">NBRC 105384</strain>
    </source>
</reference>
<proteinExistence type="inferred from homology"/>
<evidence type="ECO:0000256" key="1">
    <source>
        <dbReference type="ARBA" id="ARBA00004651"/>
    </source>
</evidence>
<keyword evidence="12" id="KW-1185">Reference proteome</keyword>
<evidence type="ECO:0000256" key="4">
    <source>
        <dbReference type="ARBA" id="ARBA00022475"/>
    </source>
</evidence>
<keyword evidence="6 9" id="KW-1133">Transmembrane helix</keyword>
<keyword evidence="4" id="KW-1003">Cell membrane</keyword>
<comment type="similarity">
    <text evidence="2">Belongs to the major facilitator superfamily.</text>
</comment>
<feature type="domain" description="Major facilitator superfamily (MFS) profile" evidence="10">
    <location>
        <begin position="79"/>
        <end position="456"/>
    </location>
</feature>
<dbReference type="Proteomes" id="UP000291189">
    <property type="component" value="Unassembled WGS sequence"/>
</dbReference>
<feature type="transmembrane region" description="Helical" evidence="9">
    <location>
        <begin position="80"/>
        <end position="98"/>
    </location>
</feature>
<feature type="transmembrane region" description="Helical" evidence="9">
    <location>
        <begin position="234"/>
        <end position="254"/>
    </location>
</feature>
<dbReference type="SUPFAM" id="SSF103473">
    <property type="entry name" value="MFS general substrate transporter"/>
    <property type="match status" value="1"/>
</dbReference>
<dbReference type="GO" id="GO:0005886">
    <property type="term" value="C:plasma membrane"/>
    <property type="evidence" value="ECO:0007669"/>
    <property type="project" value="UniProtKB-SubCell"/>
</dbReference>
<evidence type="ECO:0000256" key="8">
    <source>
        <dbReference type="SAM" id="MobiDB-lite"/>
    </source>
</evidence>
<evidence type="ECO:0000256" key="5">
    <source>
        <dbReference type="ARBA" id="ARBA00022692"/>
    </source>
</evidence>
<evidence type="ECO:0000313" key="11">
    <source>
        <dbReference type="EMBL" id="RYU09559.1"/>
    </source>
</evidence>
<comment type="subcellular location">
    <subcellularLocation>
        <location evidence="1">Cell membrane</location>
        <topology evidence="1">Multi-pass membrane protein</topology>
    </subcellularLocation>
</comment>
<evidence type="ECO:0000256" key="7">
    <source>
        <dbReference type="ARBA" id="ARBA00023136"/>
    </source>
</evidence>
<gene>
    <name evidence="11" type="ORF">ETU37_21185</name>
</gene>
<organism evidence="11 12">
    <name type="scientific">Nocardioides iriomotensis</name>
    <dbReference type="NCBI Taxonomy" id="715784"/>
    <lineage>
        <taxon>Bacteria</taxon>
        <taxon>Bacillati</taxon>
        <taxon>Actinomycetota</taxon>
        <taxon>Actinomycetes</taxon>
        <taxon>Propionibacteriales</taxon>
        <taxon>Nocardioidaceae</taxon>
        <taxon>Nocardioides</taxon>
    </lineage>
</organism>
<feature type="transmembrane region" description="Helical" evidence="9">
    <location>
        <begin position="151"/>
        <end position="170"/>
    </location>
</feature>
<feature type="transmembrane region" description="Helical" evidence="9">
    <location>
        <begin position="369"/>
        <end position="393"/>
    </location>
</feature>
<keyword evidence="3" id="KW-0813">Transport</keyword>
<feature type="transmembrane region" description="Helical" evidence="9">
    <location>
        <begin position="201"/>
        <end position="222"/>
    </location>
</feature>
<dbReference type="PANTHER" id="PTHR43271">
    <property type="entry name" value="BLL2771 PROTEIN"/>
    <property type="match status" value="1"/>
</dbReference>
<feature type="transmembrane region" description="Helical" evidence="9">
    <location>
        <begin position="405"/>
        <end position="425"/>
    </location>
</feature>
<feature type="compositionally biased region" description="Low complexity" evidence="8">
    <location>
        <begin position="54"/>
        <end position="66"/>
    </location>
</feature>
<dbReference type="InterPro" id="IPR036259">
    <property type="entry name" value="MFS_trans_sf"/>
</dbReference>
<feature type="transmembrane region" description="Helical" evidence="9">
    <location>
        <begin position="274"/>
        <end position="298"/>
    </location>
</feature>
<dbReference type="PROSITE" id="PS50850">
    <property type="entry name" value="MFS"/>
    <property type="match status" value="1"/>
</dbReference>
<keyword evidence="5 9" id="KW-0812">Transmembrane</keyword>
<dbReference type="Pfam" id="PF07690">
    <property type="entry name" value="MFS_1"/>
    <property type="match status" value="1"/>
</dbReference>
<evidence type="ECO:0000259" key="10">
    <source>
        <dbReference type="PROSITE" id="PS50850"/>
    </source>
</evidence>
<comment type="caution">
    <text evidence="11">The sequence shown here is derived from an EMBL/GenBank/DDBJ whole genome shotgun (WGS) entry which is preliminary data.</text>
</comment>
<dbReference type="InterPro" id="IPR020846">
    <property type="entry name" value="MFS_dom"/>
</dbReference>
<keyword evidence="7 9" id="KW-0472">Membrane</keyword>
<evidence type="ECO:0000256" key="6">
    <source>
        <dbReference type="ARBA" id="ARBA00022989"/>
    </source>
</evidence>
<dbReference type="EMBL" id="SDPU01000035">
    <property type="protein sequence ID" value="RYU09559.1"/>
    <property type="molecule type" value="Genomic_DNA"/>
</dbReference>
<feature type="transmembrane region" description="Helical" evidence="9">
    <location>
        <begin position="118"/>
        <end position="139"/>
    </location>
</feature>
<evidence type="ECO:0000256" key="3">
    <source>
        <dbReference type="ARBA" id="ARBA00022448"/>
    </source>
</evidence>
<name>A0A4Q5IXC3_9ACTN</name>
<feature type="region of interest" description="Disordered" evidence="8">
    <location>
        <begin position="50"/>
        <end position="71"/>
    </location>
</feature>
<dbReference type="Gene3D" id="1.20.1250.20">
    <property type="entry name" value="MFS general substrate transporter like domains"/>
    <property type="match status" value="1"/>
</dbReference>
<accession>A0A4Q5IXC3</accession>
<evidence type="ECO:0000256" key="9">
    <source>
        <dbReference type="SAM" id="Phobius"/>
    </source>
</evidence>
<feature type="transmembrane region" description="Helical" evidence="9">
    <location>
        <begin position="310"/>
        <end position="334"/>
    </location>
</feature>
<dbReference type="GO" id="GO:0022857">
    <property type="term" value="F:transmembrane transporter activity"/>
    <property type="evidence" value="ECO:0007669"/>
    <property type="project" value="InterPro"/>
</dbReference>
<dbReference type="CDD" id="cd17324">
    <property type="entry name" value="MFS_NepI_like"/>
    <property type="match status" value="1"/>
</dbReference>
<dbReference type="PANTHER" id="PTHR43271:SF1">
    <property type="entry name" value="INNER MEMBRANE TRANSPORT PROTEIN YNFM"/>
    <property type="match status" value="1"/>
</dbReference>
<sequence>MAAVSVTCPVSARTASSRQDRSSDDKSCVMAMSVPCLMHWSHGRVPGTVGRVSTRTPATAPTTAVPDLRHRPGSPGFRRLNLATALVGLAGFGLLYATQPVLPELSAEFDVPAATASLSVSATTGALALLVVPATLLGLRLGRVRLIRGGLLAAVLLTLLAAAAPTFPLLVVLRGLGGAALACAVALAMGHVAAEVHPRGLAAAMGLYVAGNSLGGVGGRLVTAGLADLVSWRWAIGGLAGVALLAALAAWWLLPDPQPVTSEHARGERGFGVLLRDPAVAAVLVVPFVLMGGFVATFNYLTYRLAAPPFALPPAVIGLVFVTYLSGSASSAAAGSLAGRIGRGPVLLGALGVMAVGVALTLPDTLPTLVVGLVLLTAGFFAAHAVASGWAPVVGSASPSRASGLYVAAYYAGASVLGSLAGLAWDGAGWPAVAATVGGLAAAAALAAAYLWRVSARACSAARP</sequence>
<protein>
    <submittedName>
        <fullName evidence="11">MFS transporter</fullName>
    </submittedName>
</protein>
<evidence type="ECO:0000313" key="12">
    <source>
        <dbReference type="Proteomes" id="UP000291189"/>
    </source>
</evidence>
<evidence type="ECO:0000256" key="2">
    <source>
        <dbReference type="ARBA" id="ARBA00008335"/>
    </source>
</evidence>
<feature type="transmembrane region" description="Helical" evidence="9">
    <location>
        <begin position="431"/>
        <end position="452"/>
    </location>
</feature>
<dbReference type="OrthoDB" id="63984at2"/>
<dbReference type="AlphaFoldDB" id="A0A4Q5IXC3"/>
<feature type="region of interest" description="Disordered" evidence="8">
    <location>
        <begin position="1"/>
        <end position="26"/>
    </location>
</feature>
<feature type="transmembrane region" description="Helical" evidence="9">
    <location>
        <begin position="346"/>
        <end position="363"/>
    </location>
</feature>